<dbReference type="Proteomes" id="UP000037773">
    <property type="component" value="Unassembled WGS sequence"/>
</dbReference>
<comment type="caution">
    <text evidence="2">The sequence shown here is derived from an EMBL/GenBank/DDBJ whole genome shotgun (WGS) entry which is preliminary data.</text>
</comment>
<evidence type="ECO:0000259" key="1">
    <source>
        <dbReference type="Pfam" id="PF17338"/>
    </source>
</evidence>
<name>A0A0M8QP94_9ACTN</name>
<accession>A0A0M8QP94</accession>
<organism evidence="2 3">
    <name type="scientific">Streptomyces caelestis</name>
    <dbReference type="NCBI Taxonomy" id="36816"/>
    <lineage>
        <taxon>Bacteria</taxon>
        <taxon>Bacillati</taxon>
        <taxon>Actinomycetota</taxon>
        <taxon>Actinomycetes</taxon>
        <taxon>Kitasatosporales</taxon>
        <taxon>Streptomycetaceae</taxon>
        <taxon>Streptomyces</taxon>
    </lineage>
</organism>
<dbReference type="InterPro" id="IPR020290">
    <property type="entry name" value="Gp88"/>
</dbReference>
<proteinExistence type="predicted"/>
<gene>
    <name evidence="2" type="ORF">ADK41_01280</name>
</gene>
<evidence type="ECO:0000313" key="2">
    <source>
        <dbReference type="EMBL" id="KOT46829.1"/>
    </source>
</evidence>
<keyword evidence="3" id="KW-1185">Reference proteome</keyword>
<protein>
    <recommendedName>
        <fullName evidence="1">Gene product 88 domain-containing protein</fullName>
    </recommendedName>
</protein>
<dbReference type="AlphaFoldDB" id="A0A0M8QP94"/>
<dbReference type="Pfam" id="PF17338">
    <property type="entry name" value="GP88"/>
    <property type="match status" value="1"/>
</dbReference>
<sequence length="260" mass="30107">MITMPESTSTPGRTARKWLLTQNSDLRRIGVFNWTLPAFVIELPDGSHFNVCPQAGVCAQLCYARVGTYRFKNVRAAHIRNLLLCRDTPEEFERQMTEELRHKRYVGKWIRVHDSGEFFSDDYLLTWMRIMRNSPGVRFYCYTKEISRFKRLVVNDAPDNFLWCYSLGGKEDHLIDLNTERHADVFPDVEALIAAEYTDQTESDLLSVLSESPLVGIPANRIPHLLKKQGRETFGSLQRARDEKLRAKNERAGQRFALAH</sequence>
<reference evidence="2 3" key="1">
    <citation type="submission" date="2015-07" db="EMBL/GenBank/DDBJ databases">
        <authorList>
            <person name="Noorani M."/>
        </authorList>
    </citation>
    <scope>NUCLEOTIDE SEQUENCE [LARGE SCALE GENOMIC DNA]</scope>
    <source>
        <strain evidence="2 3">NRRL B-24567</strain>
    </source>
</reference>
<evidence type="ECO:0000313" key="3">
    <source>
        <dbReference type="Proteomes" id="UP000037773"/>
    </source>
</evidence>
<dbReference type="PATRIC" id="fig|36816.3.peg.278"/>
<feature type="domain" description="Gene product 88" evidence="1">
    <location>
        <begin position="18"/>
        <end position="238"/>
    </location>
</feature>
<dbReference type="EMBL" id="LGCN01000001">
    <property type="protein sequence ID" value="KOT46829.1"/>
    <property type="molecule type" value="Genomic_DNA"/>
</dbReference>